<dbReference type="InterPro" id="IPR001680">
    <property type="entry name" value="WD40_rpt"/>
</dbReference>
<protein>
    <recommendedName>
        <fullName evidence="5">TIR domain-containing protein</fullName>
    </recommendedName>
</protein>
<dbReference type="PROSITE" id="PS50082">
    <property type="entry name" value="WD_REPEATS_2"/>
    <property type="match status" value="3"/>
</dbReference>
<dbReference type="Pfam" id="PF13676">
    <property type="entry name" value="TIR_2"/>
    <property type="match status" value="1"/>
</dbReference>
<dbReference type="InterPro" id="IPR019775">
    <property type="entry name" value="WD40_repeat_CS"/>
</dbReference>
<reference evidence="6 7" key="1">
    <citation type="submission" date="2016-01" db="EMBL/GenBank/DDBJ databases">
        <authorList>
            <consortium name="TB Trials Study Group"/>
            <person name="Sutton G."/>
            <person name="Brinkac L."/>
            <person name="Sanka R."/>
            <person name="Adams M."/>
            <person name="Lau E.L."/>
            <person name="Macaden R."/>
            <person name="Grewal H.M.S."/>
        </authorList>
    </citation>
    <scope>NUCLEOTIDE SEQUENCE [LARGE SCALE GENOMIC DNA]</scope>
    <source>
        <strain evidence="6 7">IS-1744</strain>
    </source>
</reference>
<dbReference type="AlphaFoldDB" id="A0A101A3G0"/>
<evidence type="ECO:0000313" key="7">
    <source>
        <dbReference type="Proteomes" id="UP000053707"/>
    </source>
</evidence>
<name>A0A101A3G0_9MYCO</name>
<accession>A0A101A3G0</accession>
<evidence type="ECO:0000256" key="4">
    <source>
        <dbReference type="SAM" id="Phobius"/>
    </source>
</evidence>
<dbReference type="Gene3D" id="3.40.50.10140">
    <property type="entry name" value="Toll/interleukin-1 receptor homology (TIR) domain"/>
    <property type="match status" value="1"/>
</dbReference>
<dbReference type="SUPFAM" id="SSF51004">
    <property type="entry name" value="C-terminal (heme d1) domain of cytochrome cd1-nitrite reductase"/>
    <property type="match status" value="1"/>
</dbReference>
<feature type="repeat" description="WD" evidence="3">
    <location>
        <begin position="464"/>
        <end position="490"/>
    </location>
</feature>
<feature type="transmembrane region" description="Helical" evidence="4">
    <location>
        <begin position="188"/>
        <end position="212"/>
    </location>
</feature>
<keyword evidence="4" id="KW-0812">Transmembrane</keyword>
<feature type="domain" description="TIR" evidence="5">
    <location>
        <begin position="1"/>
        <end position="126"/>
    </location>
</feature>
<gene>
    <name evidence="6" type="ORF">AU192_19730</name>
</gene>
<sequence>MRYDGFISYSHAADGRLAPSLQKALQRLAKPWYRRRSLEIFRDETGLSVDPHLWGAIVKALDDAAWFVLLTSPRAAQSEWVNREIEHWKAHRSVDRILPVVTDGHWEWDEAAGDFTEDSDAVPPALRGVFTDEPRHLDLRWAREEEQLELRDSRFRNAVAEIAAPMHGCTKDEIEGEDVRQHRRTVRIAWSAAATLAVLTVVAVVAGTIAVYNANRAEQRRIQAGAQRLAAQSQTELERPDLAFLLAAQGYRLDPSVRTASALLTAVANMPEIKQRIPTASPVTGVAISEATDRVWIGTADGDVIVHRFSDGTELARSDAHFNREVVAMARSGDDSVVVTDGTVIATLDGAAATTSLRTPDQAVLSLAVDASGRIAAGTVSGGVLVWEPDNTRAATTFRGIVDGTDGEYAWITALAWTPDGDLIVAGQDGGLRRFNPATPETPVWHQQDTSDPGGWVSAVTVVDDGTIVTGGTDGSIGFWDAATGELTDAGRASMHLDSVRALAVTGDPPEEGSVASVSDDGSLLYWNHLVGTPPLPPIRVDEQAATSVAWDPANPSHGVTGGQAGGALLLDYGEDQRRPLARTPKDLGDVASVAISASGDRLALTRVKDWREGREGSIEVVSELFMTDPDEVAATGPSAVIDADVNKLVFTPDGSRLLAATDDGSVAVWDGSVPEVTLTAVAEDQAVNRLAVSSDGATVATGALDLNTESLDSATVRTWRLDGSKLVEKDRIDNMPYGYGLAFTPDGSRLIVGGANKLVVVPLDGGDTVTAEFPDDSTRSLAVSPDGATVAVGLFSGPVRLVDTQTGKVTGDDLRVASRVSDMAFDQDGKNLVTVSEDGSLIIWDVASRSRLADRPLIAVERSAAGAGRLATSLGVARDVAVTASNADGRLAIWSLNPDDWIAEGCEVHRRDLSEAEKDRFDLEGADPVCVG</sequence>
<dbReference type="PROSITE" id="PS50104">
    <property type="entry name" value="TIR"/>
    <property type="match status" value="1"/>
</dbReference>
<dbReference type="EMBL" id="LQIR01000034">
    <property type="protein sequence ID" value="KUI12307.1"/>
    <property type="molecule type" value="Genomic_DNA"/>
</dbReference>
<dbReference type="InterPro" id="IPR011047">
    <property type="entry name" value="Quinoprotein_ADH-like_sf"/>
</dbReference>
<dbReference type="SMART" id="SM00320">
    <property type="entry name" value="WD40"/>
    <property type="match status" value="10"/>
</dbReference>
<feature type="repeat" description="WD" evidence="3">
    <location>
        <begin position="646"/>
        <end position="671"/>
    </location>
</feature>
<dbReference type="InterPro" id="IPR015943">
    <property type="entry name" value="WD40/YVTN_repeat-like_dom_sf"/>
</dbReference>
<dbReference type="Proteomes" id="UP000053707">
    <property type="component" value="Unassembled WGS sequence"/>
</dbReference>
<evidence type="ECO:0000256" key="1">
    <source>
        <dbReference type="ARBA" id="ARBA00022574"/>
    </source>
</evidence>
<dbReference type="Gene3D" id="2.130.10.10">
    <property type="entry name" value="YVTN repeat-like/Quinoprotein amine dehydrogenase"/>
    <property type="match status" value="4"/>
</dbReference>
<feature type="repeat" description="WD" evidence="3">
    <location>
        <begin position="821"/>
        <end position="855"/>
    </location>
</feature>
<comment type="caution">
    <text evidence="6">The sequence shown here is derived from an EMBL/GenBank/DDBJ whole genome shotgun (WGS) entry which is preliminary data.</text>
</comment>
<keyword evidence="7" id="KW-1185">Reference proteome</keyword>
<dbReference type="InterPro" id="IPR011048">
    <property type="entry name" value="Haem_d1_sf"/>
</dbReference>
<keyword evidence="1 3" id="KW-0853">WD repeat</keyword>
<dbReference type="InterPro" id="IPR035897">
    <property type="entry name" value="Toll_tir_struct_dom_sf"/>
</dbReference>
<evidence type="ECO:0000313" key="6">
    <source>
        <dbReference type="EMBL" id="KUI12307.1"/>
    </source>
</evidence>
<evidence type="ECO:0000259" key="5">
    <source>
        <dbReference type="PROSITE" id="PS50104"/>
    </source>
</evidence>
<dbReference type="SMART" id="SM00255">
    <property type="entry name" value="TIR"/>
    <property type="match status" value="1"/>
</dbReference>
<keyword evidence="4" id="KW-0472">Membrane</keyword>
<evidence type="ECO:0000256" key="3">
    <source>
        <dbReference type="PROSITE-ProRule" id="PRU00221"/>
    </source>
</evidence>
<dbReference type="RefSeq" id="WP_064398401.1">
    <property type="nucleotide sequence ID" value="NZ_LQIR01000034.1"/>
</dbReference>
<keyword evidence="4" id="KW-1133">Transmembrane helix</keyword>
<dbReference type="PANTHER" id="PTHR44019:SF8">
    <property type="entry name" value="POC1 CENTRIOLAR PROTEIN HOMOLOG"/>
    <property type="match status" value="1"/>
</dbReference>
<dbReference type="PROSITE" id="PS50294">
    <property type="entry name" value="WD_REPEATS_REGION"/>
    <property type="match status" value="1"/>
</dbReference>
<dbReference type="SUPFAM" id="SSF50998">
    <property type="entry name" value="Quinoprotein alcohol dehydrogenase-like"/>
    <property type="match status" value="2"/>
</dbReference>
<dbReference type="PANTHER" id="PTHR44019">
    <property type="entry name" value="WD REPEAT-CONTAINING PROTEIN 55"/>
    <property type="match status" value="1"/>
</dbReference>
<dbReference type="PROSITE" id="PS00678">
    <property type="entry name" value="WD_REPEATS_1"/>
    <property type="match status" value="1"/>
</dbReference>
<organism evidence="6 7">
    <name type="scientific">Mycobacterium lehmannii</name>
    <dbReference type="NCBI Taxonomy" id="2048550"/>
    <lineage>
        <taxon>Bacteria</taxon>
        <taxon>Bacillati</taxon>
        <taxon>Actinomycetota</taxon>
        <taxon>Actinomycetes</taxon>
        <taxon>Mycobacteriales</taxon>
        <taxon>Mycobacteriaceae</taxon>
        <taxon>Mycobacterium</taxon>
    </lineage>
</organism>
<evidence type="ECO:0000256" key="2">
    <source>
        <dbReference type="ARBA" id="ARBA00022737"/>
    </source>
</evidence>
<dbReference type="InterPro" id="IPR000157">
    <property type="entry name" value="TIR_dom"/>
</dbReference>
<dbReference type="SUPFAM" id="SSF52200">
    <property type="entry name" value="Toll/Interleukin receptor TIR domain"/>
    <property type="match status" value="1"/>
</dbReference>
<dbReference type="InterPro" id="IPR050505">
    <property type="entry name" value="WDR55/POC1"/>
</dbReference>
<dbReference type="Pfam" id="PF00400">
    <property type="entry name" value="WD40"/>
    <property type="match status" value="3"/>
</dbReference>
<proteinExistence type="predicted"/>
<keyword evidence="2" id="KW-0677">Repeat</keyword>
<dbReference type="GO" id="GO:0007165">
    <property type="term" value="P:signal transduction"/>
    <property type="evidence" value="ECO:0007669"/>
    <property type="project" value="InterPro"/>
</dbReference>